<name>A0A328BK51_9CAUL</name>
<dbReference type="RefSeq" id="WP_111275944.1">
    <property type="nucleotide sequence ID" value="NZ_QFYS01000004.1"/>
</dbReference>
<keyword evidence="2" id="KW-1185">Reference proteome</keyword>
<accession>A0A328BK51</accession>
<protein>
    <submittedName>
        <fullName evidence="1">Uncharacterized protein</fullName>
    </submittedName>
</protein>
<dbReference type="OrthoDB" id="7210631at2"/>
<sequence>MADGSRQLVRDWAYGEARLGWATAARSSLWARCGCGREAAIDPHPWLSQGLSRQTLHDLEHRLRCVCGARQASLEIRGLAEAPGGGAGGIHVFR</sequence>
<evidence type="ECO:0000313" key="2">
    <source>
        <dbReference type="Proteomes" id="UP000249524"/>
    </source>
</evidence>
<dbReference type="EMBL" id="QFYS01000004">
    <property type="protein sequence ID" value="RAK65348.1"/>
    <property type="molecule type" value="Genomic_DNA"/>
</dbReference>
<organism evidence="1 2">
    <name type="scientific">Phenylobacterium kunshanense</name>
    <dbReference type="NCBI Taxonomy" id="1445034"/>
    <lineage>
        <taxon>Bacteria</taxon>
        <taxon>Pseudomonadati</taxon>
        <taxon>Pseudomonadota</taxon>
        <taxon>Alphaproteobacteria</taxon>
        <taxon>Caulobacterales</taxon>
        <taxon>Caulobacteraceae</taxon>
        <taxon>Phenylobacterium</taxon>
    </lineage>
</organism>
<gene>
    <name evidence="1" type="ORF">DJ019_10250</name>
</gene>
<proteinExistence type="predicted"/>
<reference evidence="1 2" key="1">
    <citation type="submission" date="2018-05" db="EMBL/GenBank/DDBJ databases">
        <authorList>
            <person name="Lanie J.A."/>
            <person name="Ng W.-L."/>
            <person name="Kazmierczak K.M."/>
            <person name="Andrzejewski T.M."/>
            <person name="Davidsen T.M."/>
            <person name="Wayne K.J."/>
            <person name="Tettelin H."/>
            <person name="Glass J.I."/>
            <person name="Rusch D."/>
            <person name="Podicherti R."/>
            <person name="Tsui H.-C.T."/>
            <person name="Winkler M.E."/>
        </authorList>
    </citation>
    <scope>NUCLEOTIDE SEQUENCE [LARGE SCALE GENOMIC DNA]</scope>
    <source>
        <strain evidence="1 2">BUT-10</strain>
    </source>
</reference>
<dbReference type="AlphaFoldDB" id="A0A328BK51"/>
<comment type="caution">
    <text evidence="1">The sequence shown here is derived from an EMBL/GenBank/DDBJ whole genome shotgun (WGS) entry which is preliminary data.</text>
</comment>
<dbReference type="Proteomes" id="UP000249524">
    <property type="component" value="Unassembled WGS sequence"/>
</dbReference>
<evidence type="ECO:0000313" key="1">
    <source>
        <dbReference type="EMBL" id="RAK65348.1"/>
    </source>
</evidence>